<gene>
    <name evidence="3" type="ORF">Ahy_A07g031495</name>
</gene>
<protein>
    <recommendedName>
        <fullName evidence="2">RIN4 pathogenic type III effector avirulence factor Avr cleavage site domain-containing protein</fullName>
    </recommendedName>
</protein>
<proteinExistence type="predicted"/>
<dbReference type="EMBL" id="SDMP01000007">
    <property type="protein sequence ID" value="RYR45690.1"/>
    <property type="molecule type" value="Genomic_DNA"/>
</dbReference>
<dbReference type="InterPro" id="IPR008700">
    <property type="entry name" value="TypeIII_avirulence_cleave"/>
</dbReference>
<evidence type="ECO:0000313" key="3">
    <source>
        <dbReference type="EMBL" id="RYR45690.1"/>
    </source>
</evidence>
<feature type="compositionally biased region" description="Polar residues" evidence="1">
    <location>
        <begin position="35"/>
        <end position="49"/>
    </location>
</feature>
<evidence type="ECO:0000313" key="4">
    <source>
        <dbReference type="Proteomes" id="UP000289738"/>
    </source>
</evidence>
<dbReference type="PANTHER" id="PTHR33882:SF11">
    <property type="entry name" value="RPM1-INTERACTING PROTEIN 4 (RIN4) FAMILY PROTEIN"/>
    <property type="match status" value="1"/>
</dbReference>
<dbReference type="PANTHER" id="PTHR33882">
    <property type="entry name" value="PATHOGENIC TYPE III EFFECTOR AVIRULENCE FACTOR AVR AVRRPT-CLEAVAGE: CLEAVAGE SITE PROTEIN"/>
    <property type="match status" value="1"/>
</dbReference>
<keyword evidence="4" id="KW-1185">Reference proteome</keyword>
<dbReference type="AlphaFoldDB" id="A0A445C472"/>
<sequence length="367" mass="39626">MGYEESTKRDSEVTVSWNYCCKTIGLAKECPRPASQKSSHGPSEDTISSRPLLGHEPKLNSLQYDGGTGTATGPGCMGTGQVGIASQRGDALCPAAATHEVLPIVGGMEPRLRPCPEVGGCDVLAGRAGPMQRRGTGMEGGDDGLMTIPTLPMEAEPCESAEDSDLDSDDRRRKFRSRGDLVMEVGCSKLIVVGVPERGRGSNGRDEGQNNRHCNDASYENSDGVQRNDFAARSLSPPLYSKRVFILAMERKEKKAPSSVSSVPQFGGWDQRDPGSTNYSMVFAQARANKKSMKNDLTESIKRASLGSDEEFLNANANANHAQGKSHANANAIVNVNHAHQDEPLGMGRRRIPTFIDCCIRPRYVIE</sequence>
<feature type="compositionally biased region" description="Basic and acidic residues" evidence="1">
    <location>
        <begin position="197"/>
        <end position="215"/>
    </location>
</feature>
<reference evidence="3 4" key="1">
    <citation type="submission" date="2019-01" db="EMBL/GenBank/DDBJ databases">
        <title>Sequencing of cultivated peanut Arachis hypogaea provides insights into genome evolution and oil improvement.</title>
        <authorList>
            <person name="Chen X."/>
        </authorList>
    </citation>
    <scope>NUCLEOTIDE SEQUENCE [LARGE SCALE GENOMIC DNA]</scope>
    <source>
        <strain evidence="4">cv. Fuhuasheng</strain>
        <tissue evidence="3">Leaves</tissue>
    </source>
</reference>
<comment type="caution">
    <text evidence="3">The sequence shown here is derived from an EMBL/GenBank/DDBJ whole genome shotgun (WGS) entry which is preliminary data.</text>
</comment>
<feature type="region of interest" description="Disordered" evidence="1">
    <location>
        <begin position="31"/>
        <end position="66"/>
    </location>
</feature>
<dbReference type="STRING" id="3818.A0A445C472"/>
<feature type="region of interest" description="Disordered" evidence="1">
    <location>
        <begin position="196"/>
        <end position="222"/>
    </location>
</feature>
<dbReference type="Pfam" id="PF05627">
    <property type="entry name" value="AvrRpt-cleavage"/>
    <property type="match status" value="1"/>
</dbReference>
<organism evidence="3 4">
    <name type="scientific">Arachis hypogaea</name>
    <name type="common">Peanut</name>
    <dbReference type="NCBI Taxonomy" id="3818"/>
    <lineage>
        <taxon>Eukaryota</taxon>
        <taxon>Viridiplantae</taxon>
        <taxon>Streptophyta</taxon>
        <taxon>Embryophyta</taxon>
        <taxon>Tracheophyta</taxon>
        <taxon>Spermatophyta</taxon>
        <taxon>Magnoliopsida</taxon>
        <taxon>eudicotyledons</taxon>
        <taxon>Gunneridae</taxon>
        <taxon>Pentapetalae</taxon>
        <taxon>rosids</taxon>
        <taxon>fabids</taxon>
        <taxon>Fabales</taxon>
        <taxon>Fabaceae</taxon>
        <taxon>Papilionoideae</taxon>
        <taxon>50 kb inversion clade</taxon>
        <taxon>dalbergioids sensu lato</taxon>
        <taxon>Dalbergieae</taxon>
        <taxon>Pterocarpus clade</taxon>
        <taxon>Arachis</taxon>
    </lineage>
</organism>
<dbReference type="Proteomes" id="UP000289738">
    <property type="component" value="Chromosome A07"/>
</dbReference>
<evidence type="ECO:0000259" key="2">
    <source>
        <dbReference type="Pfam" id="PF05627"/>
    </source>
</evidence>
<accession>A0A445C472</accession>
<name>A0A445C472_ARAHY</name>
<feature type="domain" description="RIN4 pathogenic type III effector avirulence factor Avr cleavage site" evidence="2">
    <location>
        <begin position="261"/>
        <end position="291"/>
    </location>
</feature>
<evidence type="ECO:0000256" key="1">
    <source>
        <dbReference type="SAM" id="MobiDB-lite"/>
    </source>
</evidence>